<evidence type="ECO:0000256" key="4">
    <source>
        <dbReference type="ARBA" id="ARBA00023139"/>
    </source>
</evidence>
<dbReference type="PANTHER" id="PTHR30329">
    <property type="entry name" value="STATOR ELEMENT OF FLAGELLAR MOTOR COMPLEX"/>
    <property type="match status" value="1"/>
</dbReference>
<dbReference type="PRINTS" id="PR01021">
    <property type="entry name" value="OMPADOMAIN"/>
</dbReference>
<dbReference type="PROSITE" id="PS51123">
    <property type="entry name" value="OMPA_2"/>
    <property type="match status" value="1"/>
</dbReference>
<gene>
    <name evidence="8" type="primary">pal</name>
    <name evidence="10" type="ordered locus">Paes_0752</name>
</gene>
<protein>
    <recommendedName>
        <fullName evidence="8">Peptidoglycan-associated lipoprotein</fullName>
        <shortName evidence="8">PAL</shortName>
    </recommendedName>
</protein>
<evidence type="ECO:0000259" key="9">
    <source>
        <dbReference type="PROSITE" id="PS51123"/>
    </source>
</evidence>
<evidence type="ECO:0000256" key="6">
    <source>
        <dbReference type="ARBA" id="ARBA00023288"/>
    </source>
</evidence>
<dbReference type="SUPFAM" id="SSF103088">
    <property type="entry name" value="OmpA-like"/>
    <property type="match status" value="1"/>
</dbReference>
<organism evidence="10 11">
    <name type="scientific">Prosthecochloris aestuarii (strain DSM 271 / SK 413)</name>
    <dbReference type="NCBI Taxonomy" id="290512"/>
    <lineage>
        <taxon>Bacteria</taxon>
        <taxon>Pseudomonadati</taxon>
        <taxon>Chlorobiota</taxon>
        <taxon>Chlorobiia</taxon>
        <taxon>Chlorobiales</taxon>
        <taxon>Chlorobiaceae</taxon>
        <taxon>Prosthecochloris</taxon>
    </lineage>
</organism>
<dbReference type="HOGENOM" id="CLU_016890_9_4_10"/>
<dbReference type="AlphaFoldDB" id="B4S6P4"/>
<keyword evidence="4 8" id="KW-0564">Palmitate</keyword>
<sequence>MKHALRYGIVVCAFLVTGCASKSSQSIIGGDTGVVNGNGYGDSSVRTYSEAEEALRDEARLALKDVFFSFESADLDILATTQLKRNAEWMIAHPSVSVIIEGHCDERGTGEFNMALGERRADISKSFLVKAGVASSRIQTVSYGEERPFEAGHDDSAWAKNRRAHFVVE</sequence>
<evidence type="ECO:0000256" key="3">
    <source>
        <dbReference type="ARBA" id="ARBA00023136"/>
    </source>
</evidence>
<dbReference type="CDD" id="cd07185">
    <property type="entry name" value="OmpA_C-like"/>
    <property type="match status" value="1"/>
</dbReference>
<evidence type="ECO:0000256" key="8">
    <source>
        <dbReference type="HAMAP-Rule" id="MF_02204"/>
    </source>
</evidence>
<dbReference type="Pfam" id="PF00691">
    <property type="entry name" value="OmpA"/>
    <property type="match status" value="1"/>
</dbReference>
<evidence type="ECO:0000256" key="1">
    <source>
        <dbReference type="ARBA" id="ARBA00022618"/>
    </source>
</evidence>
<dbReference type="GO" id="GO:0051301">
    <property type="term" value="P:cell division"/>
    <property type="evidence" value="ECO:0007669"/>
    <property type="project" value="UniProtKB-KW"/>
</dbReference>
<dbReference type="InterPro" id="IPR039001">
    <property type="entry name" value="Pal"/>
</dbReference>
<feature type="domain" description="OmpA-like" evidence="9">
    <location>
        <begin position="55"/>
        <end position="169"/>
    </location>
</feature>
<dbReference type="EMBL" id="CP001108">
    <property type="protein sequence ID" value="ACF45799.1"/>
    <property type="molecule type" value="Genomic_DNA"/>
</dbReference>
<dbReference type="InterPro" id="IPR036737">
    <property type="entry name" value="OmpA-like_sf"/>
</dbReference>
<dbReference type="PANTHER" id="PTHR30329:SF21">
    <property type="entry name" value="LIPOPROTEIN YIAD-RELATED"/>
    <property type="match status" value="1"/>
</dbReference>
<keyword evidence="7" id="KW-0131">Cell cycle</keyword>
<keyword evidence="11" id="KW-1185">Reference proteome</keyword>
<reference evidence="10" key="1">
    <citation type="submission" date="2008-06" db="EMBL/GenBank/DDBJ databases">
        <title>Complete sequence of chromosome of Prosthecochloris aestuarii DSM 271.</title>
        <authorList>
            <consortium name="US DOE Joint Genome Institute"/>
            <person name="Lucas S."/>
            <person name="Copeland A."/>
            <person name="Lapidus A."/>
            <person name="Glavina del Rio T."/>
            <person name="Dalin E."/>
            <person name="Tice H."/>
            <person name="Bruce D."/>
            <person name="Goodwin L."/>
            <person name="Pitluck S."/>
            <person name="Schmutz J."/>
            <person name="Larimer F."/>
            <person name="Land M."/>
            <person name="Hauser L."/>
            <person name="Kyrpides N."/>
            <person name="Anderson I."/>
            <person name="Liu Z."/>
            <person name="Li T."/>
            <person name="Zhao F."/>
            <person name="Overmann J."/>
            <person name="Bryant D.A."/>
            <person name="Richardson P."/>
        </authorList>
    </citation>
    <scope>NUCLEOTIDE SEQUENCE [LARGE SCALE GENOMIC DNA]</scope>
    <source>
        <strain evidence="10">DSM 271</strain>
    </source>
</reference>
<dbReference type="InterPro" id="IPR006665">
    <property type="entry name" value="OmpA-like"/>
</dbReference>
<proteinExistence type="inferred from homology"/>
<keyword evidence="2 8" id="KW-0732">Signal</keyword>
<evidence type="ECO:0000313" key="11">
    <source>
        <dbReference type="Proteomes" id="UP000002725"/>
    </source>
</evidence>
<dbReference type="HAMAP" id="MF_02204">
    <property type="entry name" value="Pal"/>
    <property type="match status" value="1"/>
</dbReference>
<evidence type="ECO:0000256" key="2">
    <source>
        <dbReference type="ARBA" id="ARBA00022729"/>
    </source>
</evidence>
<evidence type="ECO:0000256" key="5">
    <source>
        <dbReference type="ARBA" id="ARBA00023237"/>
    </source>
</evidence>
<accession>B4S6P4</accession>
<evidence type="ECO:0000313" key="10">
    <source>
        <dbReference type="EMBL" id="ACF45799.1"/>
    </source>
</evidence>
<dbReference type="Proteomes" id="UP000002725">
    <property type="component" value="Chromosome"/>
</dbReference>
<dbReference type="NCBIfam" id="TIGR02802">
    <property type="entry name" value="Pal_lipo"/>
    <property type="match status" value="1"/>
</dbReference>
<keyword evidence="3 8" id="KW-0472">Membrane</keyword>
<keyword evidence="1" id="KW-0132">Cell division</keyword>
<comment type="similarity">
    <text evidence="8">Belongs to the Pal lipoprotein family.</text>
</comment>
<keyword evidence="6 8" id="KW-0449">Lipoprotein</keyword>
<dbReference type="PROSITE" id="PS51257">
    <property type="entry name" value="PROKAR_LIPOPROTEIN"/>
    <property type="match status" value="1"/>
</dbReference>
<comment type="subcellular location">
    <subcellularLocation>
        <location evidence="8">Cell outer membrane</location>
        <topology evidence="8">Lipid-anchor</topology>
    </subcellularLocation>
</comment>
<dbReference type="eggNOG" id="COG2885">
    <property type="taxonomic scope" value="Bacteria"/>
</dbReference>
<dbReference type="InterPro" id="IPR006664">
    <property type="entry name" value="OMP_bac"/>
</dbReference>
<keyword evidence="5 8" id="KW-0998">Cell outer membrane</keyword>
<dbReference type="InterPro" id="IPR050330">
    <property type="entry name" value="Bact_OuterMem_StrucFunc"/>
</dbReference>
<dbReference type="GO" id="GO:0009279">
    <property type="term" value="C:cell outer membrane"/>
    <property type="evidence" value="ECO:0007669"/>
    <property type="project" value="UniProtKB-SubCell"/>
</dbReference>
<dbReference type="KEGG" id="paa:Paes_0752"/>
<evidence type="ECO:0000256" key="7">
    <source>
        <dbReference type="ARBA" id="ARBA00023306"/>
    </source>
</evidence>
<dbReference type="InterPro" id="IPR014169">
    <property type="entry name" value="Pal_lipo_C"/>
</dbReference>
<dbReference type="Gene3D" id="3.30.1330.60">
    <property type="entry name" value="OmpA-like domain"/>
    <property type="match status" value="1"/>
</dbReference>
<dbReference type="STRING" id="290512.Paes_0752"/>
<dbReference type="RefSeq" id="WP_012505336.1">
    <property type="nucleotide sequence ID" value="NC_011059.1"/>
</dbReference>
<name>B4S6P4_PROA2</name>